<dbReference type="AlphaFoldDB" id="A0A7R9ARQ4"/>
<dbReference type="GO" id="GO:0007264">
    <property type="term" value="P:small GTPase-mediated signal transduction"/>
    <property type="evidence" value="ECO:0007669"/>
    <property type="project" value="InterPro"/>
</dbReference>
<dbReference type="InterPro" id="IPR036964">
    <property type="entry name" value="RASGEF_cat_dom_sf"/>
</dbReference>
<dbReference type="SUPFAM" id="SSF48366">
    <property type="entry name" value="Ras GEF"/>
    <property type="match status" value="1"/>
</dbReference>
<dbReference type="GO" id="GO:0005085">
    <property type="term" value="F:guanyl-nucleotide exchange factor activity"/>
    <property type="evidence" value="ECO:0007669"/>
    <property type="project" value="InterPro"/>
</dbReference>
<name>A0A7R9ARQ4_TIMSH</name>
<proteinExistence type="predicted"/>
<evidence type="ECO:0000313" key="1">
    <source>
        <dbReference type="EMBL" id="CAD7259229.1"/>
    </source>
</evidence>
<organism evidence="1">
    <name type="scientific">Timema shepardi</name>
    <name type="common">Walking stick</name>
    <dbReference type="NCBI Taxonomy" id="629360"/>
    <lineage>
        <taxon>Eukaryota</taxon>
        <taxon>Metazoa</taxon>
        <taxon>Ecdysozoa</taxon>
        <taxon>Arthropoda</taxon>
        <taxon>Hexapoda</taxon>
        <taxon>Insecta</taxon>
        <taxon>Pterygota</taxon>
        <taxon>Neoptera</taxon>
        <taxon>Polyneoptera</taxon>
        <taxon>Phasmatodea</taxon>
        <taxon>Timematodea</taxon>
        <taxon>Timematoidea</taxon>
        <taxon>Timematidae</taxon>
        <taxon>Timema</taxon>
    </lineage>
</organism>
<gene>
    <name evidence="1" type="ORF">TSIB3V08_LOCUS3437</name>
</gene>
<protein>
    <submittedName>
        <fullName evidence="1">Uncharacterized protein</fullName>
    </submittedName>
</protein>
<dbReference type="Gene3D" id="1.10.840.10">
    <property type="entry name" value="Ras guanine-nucleotide exchange factors catalytic domain"/>
    <property type="match status" value="1"/>
</dbReference>
<dbReference type="InterPro" id="IPR023578">
    <property type="entry name" value="Ras_GEF_dom_sf"/>
</dbReference>
<sequence length="122" mass="13999">MSETNALWVSPCVTEEIYPLELPNGHINFEKFWQLAKQVTEFITWKQVVCPFEKNTKVITFLQASPVLLENALALASFECEPPDNNLEKERYKTLKRLPLKKRALSKGPYAPPHAFLNLSPL</sequence>
<dbReference type="EMBL" id="OC001147">
    <property type="protein sequence ID" value="CAD7259229.1"/>
    <property type="molecule type" value="Genomic_DNA"/>
</dbReference>
<accession>A0A7R9ARQ4</accession>
<reference evidence="1" key="1">
    <citation type="submission" date="2020-11" db="EMBL/GenBank/DDBJ databases">
        <authorList>
            <person name="Tran Van P."/>
        </authorList>
    </citation>
    <scope>NUCLEOTIDE SEQUENCE</scope>
</reference>